<gene>
    <name evidence="1" type="ORF">L6164_037314</name>
</gene>
<proteinExistence type="predicted"/>
<dbReference type="EMBL" id="CM039439">
    <property type="protein sequence ID" value="KAI4297422.1"/>
    <property type="molecule type" value="Genomic_DNA"/>
</dbReference>
<keyword evidence="2" id="KW-1185">Reference proteome</keyword>
<evidence type="ECO:0000313" key="1">
    <source>
        <dbReference type="EMBL" id="KAI4297422.1"/>
    </source>
</evidence>
<name>A0ACB9KJV3_BAUVA</name>
<comment type="caution">
    <text evidence="1">The sequence shown here is derived from an EMBL/GenBank/DDBJ whole genome shotgun (WGS) entry which is preliminary data.</text>
</comment>
<evidence type="ECO:0000313" key="2">
    <source>
        <dbReference type="Proteomes" id="UP000828941"/>
    </source>
</evidence>
<accession>A0ACB9KJV3</accession>
<organism evidence="1 2">
    <name type="scientific">Bauhinia variegata</name>
    <name type="common">Purple orchid tree</name>
    <name type="synonym">Phanera variegata</name>
    <dbReference type="NCBI Taxonomy" id="167791"/>
    <lineage>
        <taxon>Eukaryota</taxon>
        <taxon>Viridiplantae</taxon>
        <taxon>Streptophyta</taxon>
        <taxon>Embryophyta</taxon>
        <taxon>Tracheophyta</taxon>
        <taxon>Spermatophyta</taxon>
        <taxon>Magnoliopsida</taxon>
        <taxon>eudicotyledons</taxon>
        <taxon>Gunneridae</taxon>
        <taxon>Pentapetalae</taxon>
        <taxon>rosids</taxon>
        <taxon>fabids</taxon>
        <taxon>Fabales</taxon>
        <taxon>Fabaceae</taxon>
        <taxon>Cercidoideae</taxon>
        <taxon>Cercideae</taxon>
        <taxon>Bauhiniinae</taxon>
        <taxon>Bauhinia</taxon>
    </lineage>
</organism>
<protein>
    <submittedName>
        <fullName evidence="1">Uncharacterized protein</fullName>
    </submittedName>
</protein>
<dbReference type="Proteomes" id="UP000828941">
    <property type="component" value="Chromosome 14"/>
</dbReference>
<sequence>MSSEANRKDDVQLDLMNVENNKEATKLKIIETLLRSENVWIRSMRERDFSVLISTYLLTSQYYNSIDSFPPYLRRLVPEDILNKIRKQERYIFQGEQVLEDVVEAPDPILNLATDLAVGQLIQVIKDEIRFGFSNFRMTTRNNVEKRAVLAKIEASLNKENMIGSRKRLERVISFDVSKCKNDDEVRQELVAQLGLHTIDELREIINMRNYLLLLMDGDGDQNIYPWEAFLREYNRKNFIVFITTESSAVWRGYAYGRLEIRTEDHLLPWVVFCRNVGCDLVRSSTAIHRIAVQIVEECRCHLQVNVMVGRLLKNVQDVEIWEHTLKKLQSTSPQVKIMEGASRVMVNAFIIFWESLDPIKKGCLTICLSIFGLYDSDLKSIWIRDGLLQTEQEAEEFQEELLSYSFLEEDKNVYFREEIYQTLKSLNKLNLSVTIESKSHNHDAWHTAVAVDAQLSDLPLSPNCPHLIAVVLKDNPDLTEIPQLFFQQMPVLRILYLSQTSLRNLPSSVINLMELEVLKLSNCKLFKGLPPDIGQLNNLEKVHLDRTQIAHLPPSPNWPHLTELFLQDNPHLTELSPLFFNHMPLLQDLNLSSTNIKELPHSFSNLMNLRRLYLSDCELFRELPPKIGVLKCLNELYLDGTYLLHLPREVKELANLKSLALCFYGSSHDTGRRENNMQLSSSTIIPAGVISNLKSLYSLSIYVNFHDKRWHENVQIILPEITGLKKLRVLKLYIPKVELLGLMSTCVARLCQFEFIVGHQMQQRIISRAPPEVASKLRQGEKSLNYVNGVDIPWEISVALQKVDTFFLDRHATIKDLSAFGFKNLHKLRVCVLGECNKMHTIADGSRSSSLGYILWNLEFLCVFYMKNLKSIFKGVSSPQSFMMKSLQLYNCPKLKTIFTLDFVDDLFFLEEVVIEDCPKVSTLISHESSKQQERSFLPNLRKVSLLYLPKLVTISGGLHIGRNLEKIGFYYCQSLKAFP</sequence>
<reference evidence="1 2" key="1">
    <citation type="journal article" date="2022" name="DNA Res.">
        <title>Chromosomal-level genome assembly of the orchid tree Bauhinia variegata (Leguminosae; Cercidoideae) supports the allotetraploid origin hypothesis of Bauhinia.</title>
        <authorList>
            <person name="Zhong Y."/>
            <person name="Chen Y."/>
            <person name="Zheng D."/>
            <person name="Pang J."/>
            <person name="Liu Y."/>
            <person name="Luo S."/>
            <person name="Meng S."/>
            <person name="Qian L."/>
            <person name="Wei D."/>
            <person name="Dai S."/>
            <person name="Zhou R."/>
        </authorList>
    </citation>
    <scope>NUCLEOTIDE SEQUENCE [LARGE SCALE GENOMIC DNA]</scope>
    <source>
        <strain evidence="1">BV-YZ2020</strain>
    </source>
</reference>